<dbReference type="STRING" id="33995.KOEU_23940"/>
<dbReference type="EMBL" id="LHUQ01000015">
    <property type="protein sequence ID" value="KON64043.1"/>
    <property type="molecule type" value="Genomic_DNA"/>
</dbReference>
<sequence>MPKVCGTWRSDVYLLDTNVISEAAPSKKVASADLRHWMDANRDRLFLSVITIAGIVGRDLEGKTRGARGKSRTAGRMAGDARVSLRGADIAG</sequence>
<dbReference type="Gene3D" id="3.40.50.1010">
    <property type="entry name" value="5'-nuclease"/>
    <property type="match status" value="1"/>
</dbReference>
<accession>A0A0M0EFM4</accession>
<dbReference type="PATRIC" id="fig|33995.3.peg.2669"/>
<dbReference type="AlphaFoldDB" id="A0A0M0EFM4"/>
<evidence type="ECO:0008006" key="3">
    <source>
        <dbReference type="Google" id="ProtNLM"/>
    </source>
</evidence>
<evidence type="ECO:0000313" key="1">
    <source>
        <dbReference type="EMBL" id="KON64043.1"/>
    </source>
</evidence>
<protein>
    <recommendedName>
        <fullName evidence="3">PIN domain-containing protein</fullName>
    </recommendedName>
</protein>
<evidence type="ECO:0000313" key="2">
    <source>
        <dbReference type="Proteomes" id="UP000037566"/>
    </source>
</evidence>
<keyword evidence="2" id="KW-1185">Reference proteome</keyword>
<gene>
    <name evidence="1" type="ORF">KOEU_23940</name>
</gene>
<organism evidence="1 2">
    <name type="scientific">Komagataeibacter europaeus</name>
    <name type="common">Gluconacetobacter europaeus</name>
    <dbReference type="NCBI Taxonomy" id="33995"/>
    <lineage>
        <taxon>Bacteria</taxon>
        <taxon>Pseudomonadati</taxon>
        <taxon>Pseudomonadota</taxon>
        <taxon>Alphaproteobacteria</taxon>
        <taxon>Acetobacterales</taxon>
        <taxon>Acetobacteraceae</taxon>
        <taxon>Komagataeibacter</taxon>
    </lineage>
</organism>
<proteinExistence type="predicted"/>
<reference evidence="1" key="1">
    <citation type="submission" date="2015-08" db="EMBL/GenBank/DDBJ databases">
        <title>Draft genome sequence of Komagataeibacter europaeus CECT 8546 a cellulose producer strain from vinegar produced by the traditional method.</title>
        <authorList>
            <person name="Poehlein A."/>
            <person name="Valera M.J."/>
            <person name="Haack F.S."/>
            <person name="Mas A."/>
            <person name="Daniel R."/>
            <person name="Streit W.R."/>
            <person name="Mateo E."/>
        </authorList>
    </citation>
    <scope>NUCLEOTIDE SEQUENCE [LARGE SCALE GENOMIC DNA]</scope>
    <source>
        <strain evidence="1">CECT 8546</strain>
    </source>
</reference>
<comment type="caution">
    <text evidence="1">The sequence shown here is derived from an EMBL/GenBank/DDBJ whole genome shotgun (WGS) entry which is preliminary data.</text>
</comment>
<name>A0A0M0EFM4_KOMEU</name>
<dbReference type="Proteomes" id="UP000037566">
    <property type="component" value="Unassembled WGS sequence"/>
</dbReference>